<protein>
    <recommendedName>
        <fullName evidence="4">Fimbrial assembly protein</fullName>
    </recommendedName>
</protein>
<reference evidence="2 3" key="1">
    <citation type="journal article" date="2016" name="Nat. Commun.">
        <title>Thousands of microbial genomes shed light on interconnected biogeochemical processes in an aquifer system.</title>
        <authorList>
            <person name="Anantharaman K."/>
            <person name="Brown C.T."/>
            <person name="Hug L.A."/>
            <person name="Sharon I."/>
            <person name="Castelle C.J."/>
            <person name="Probst A.J."/>
            <person name="Thomas B.C."/>
            <person name="Singh A."/>
            <person name="Wilkins M.J."/>
            <person name="Karaoz U."/>
            <person name="Brodie E.L."/>
            <person name="Williams K.H."/>
            <person name="Hubbard S.S."/>
            <person name="Banfield J.F."/>
        </authorList>
    </citation>
    <scope>NUCLEOTIDE SEQUENCE [LARGE SCALE GENOMIC DNA]</scope>
</reference>
<dbReference type="Pfam" id="PF05137">
    <property type="entry name" value="PilN"/>
    <property type="match status" value="1"/>
</dbReference>
<evidence type="ECO:0000313" key="3">
    <source>
        <dbReference type="Proteomes" id="UP000178723"/>
    </source>
</evidence>
<name>A0A1F7V8S9_9BACT</name>
<gene>
    <name evidence="2" type="ORF">A3I40_01020</name>
</gene>
<comment type="caution">
    <text evidence="2">The sequence shown here is derived from an EMBL/GenBank/DDBJ whole genome shotgun (WGS) entry which is preliminary data.</text>
</comment>
<evidence type="ECO:0000313" key="2">
    <source>
        <dbReference type="EMBL" id="OGL86851.1"/>
    </source>
</evidence>
<dbReference type="EMBL" id="MGEP01000042">
    <property type="protein sequence ID" value="OGL86851.1"/>
    <property type="molecule type" value="Genomic_DNA"/>
</dbReference>
<dbReference type="AlphaFoldDB" id="A0A1F7V8S9"/>
<feature type="transmembrane region" description="Helical" evidence="1">
    <location>
        <begin position="27"/>
        <end position="49"/>
    </location>
</feature>
<organism evidence="2 3">
    <name type="scientific">Candidatus Uhrbacteria bacterium RIFCSPLOWO2_02_FULL_48_12</name>
    <dbReference type="NCBI Taxonomy" id="1802407"/>
    <lineage>
        <taxon>Bacteria</taxon>
        <taxon>Candidatus Uhriibacteriota</taxon>
    </lineage>
</organism>
<dbReference type="InterPro" id="IPR007813">
    <property type="entry name" value="PilN"/>
</dbReference>
<dbReference type="STRING" id="1802407.A3I40_01020"/>
<evidence type="ECO:0000256" key="1">
    <source>
        <dbReference type="SAM" id="Phobius"/>
    </source>
</evidence>
<proteinExistence type="predicted"/>
<dbReference type="Proteomes" id="UP000178723">
    <property type="component" value="Unassembled WGS sequence"/>
</dbReference>
<accession>A0A1F7V8S9</accession>
<keyword evidence="1" id="KW-0812">Transmembrane</keyword>
<evidence type="ECO:0008006" key="4">
    <source>
        <dbReference type="Google" id="ProtNLM"/>
    </source>
</evidence>
<keyword evidence="1" id="KW-0472">Membrane</keyword>
<keyword evidence="1" id="KW-1133">Transmembrane helix</keyword>
<dbReference type="InterPro" id="IPR052534">
    <property type="entry name" value="Extracell_DNA_Util/SecSys_Comp"/>
</dbReference>
<dbReference type="PANTHER" id="PTHR40278">
    <property type="entry name" value="DNA UTILIZATION PROTEIN HOFN"/>
    <property type="match status" value="1"/>
</dbReference>
<sequence length="182" mass="20641">MTNLNLIPPAYKDRLRLQRLYSLVKKFLGIVILYTIFLAITMLVARFVLENNFQRIVSETTLVTTENRKIEQQITKMNKQIAAAKSIQKNSVPWAEFTIALSRLVPNGVVVNSLKFDSAAGNRSAINGQANTRETLLAFESRLKEAPFVEKVDLPFKNKQEKMNIYFTITLTIKPEAAPPLN</sequence>
<dbReference type="PANTHER" id="PTHR40278:SF1">
    <property type="entry name" value="DNA UTILIZATION PROTEIN HOFN"/>
    <property type="match status" value="1"/>
</dbReference>